<dbReference type="RefSeq" id="WP_074300173.1">
    <property type="nucleotide sequence ID" value="NZ_FSRU01000002.1"/>
</dbReference>
<protein>
    <submittedName>
        <fullName evidence="1">Uncharacterized protein</fullName>
    </submittedName>
</protein>
<proteinExistence type="predicted"/>
<reference evidence="1 2" key="1">
    <citation type="submission" date="2016-11" db="EMBL/GenBank/DDBJ databases">
        <authorList>
            <person name="Jaros S."/>
            <person name="Januszkiewicz K."/>
            <person name="Wedrychowicz H."/>
        </authorList>
    </citation>
    <scope>NUCLEOTIDE SEQUENCE [LARGE SCALE GENOMIC DNA]</scope>
    <source>
        <strain evidence="1 2">GAS95</strain>
    </source>
</reference>
<dbReference type="OrthoDB" id="9008236at2"/>
<evidence type="ECO:0000313" key="1">
    <source>
        <dbReference type="EMBL" id="SIO61169.1"/>
    </source>
</evidence>
<keyword evidence="2" id="KW-1185">Reference proteome</keyword>
<evidence type="ECO:0000313" key="2">
    <source>
        <dbReference type="Proteomes" id="UP000185151"/>
    </source>
</evidence>
<sequence length="80" mass="8857">MIENKNVATELIALLYQADGAVNEAIRIAQEKCPPDEFVAFRRGMADVIYTLFEKGVVPICRRHPELIPEGETLDGGQGK</sequence>
<gene>
    <name evidence="1" type="ORF">SAMN05444165_5141</name>
</gene>
<dbReference type="Proteomes" id="UP000185151">
    <property type="component" value="Unassembled WGS sequence"/>
</dbReference>
<dbReference type="AlphaFoldDB" id="A0A1N6KXB9"/>
<organism evidence="1 2">
    <name type="scientific">Paraburkholderia phenazinium</name>
    <dbReference type="NCBI Taxonomy" id="60549"/>
    <lineage>
        <taxon>Bacteria</taxon>
        <taxon>Pseudomonadati</taxon>
        <taxon>Pseudomonadota</taxon>
        <taxon>Betaproteobacteria</taxon>
        <taxon>Burkholderiales</taxon>
        <taxon>Burkholderiaceae</taxon>
        <taxon>Paraburkholderia</taxon>
    </lineage>
</organism>
<name>A0A1N6KXB9_9BURK</name>
<accession>A0A1N6KXB9</accession>
<dbReference type="EMBL" id="FSRU01000002">
    <property type="protein sequence ID" value="SIO61169.1"/>
    <property type="molecule type" value="Genomic_DNA"/>
</dbReference>